<feature type="domain" description="Aminotransferase class I/classII large" evidence="11">
    <location>
        <begin position="58"/>
        <end position="425"/>
    </location>
</feature>
<dbReference type="InterPro" id="IPR000796">
    <property type="entry name" value="Asp_trans"/>
</dbReference>
<keyword evidence="5 10" id="KW-0032">Aminotransferase</keyword>
<comment type="subunit">
    <text evidence="4 10">Homodimer.</text>
</comment>
<accession>A0A8S3ZU04</accession>
<dbReference type="Pfam" id="PF00155">
    <property type="entry name" value="Aminotran_1_2"/>
    <property type="match status" value="1"/>
</dbReference>
<keyword evidence="13" id="KW-1185">Reference proteome</keyword>
<evidence type="ECO:0000256" key="10">
    <source>
        <dbReference type="RuleBase" id="RU000480"/>
    </source>
</evidence>
<comment type="catalytic activity">
    <reaction evidence="9 10">
        <text>L-aspartate + 2-oxoglutarate = oxaloacetate + L-glutamate</text>
        <dbReference type="Rhea" id="RHEA:21824"/>
        <dbReference type="ChEBI" id="CHEBI:16452"/>
        <dbReference type="ChEBI" id="CHEBI:16810"/>
        <dbReference type="ChEBI" id="CHEBI:29985"/>
        <dbReference type="ChEBI" id="CHEBI:29991"/>
        <dbReference type="EC" id="2.6.1.1"/>
    </reaction>
</comment>
<dbReference type="GO" id="GO:0006533">
    <property type="term" value="P:L-aspartate catabolic process"/>
    <property type="evidence" value="ECO:0007669"/>
    <property type="project" value="TreeGrafter"/>
</dbReference>
<dbReference type="SUPFAM" id="SSF53383">
    <property type="entry name" value="PLP-dependent transferases"/>
    <property type="match status" value="1"/>
</dbReference>
<dbReference type="FunFam" id="3.90.1150.10:FF:000001">
    <property type="entry name" value="Aspartate aminotransferase"/>
    <property type="match status" value="1"/>
</dbReference>
<dbReference type="InterPro" id="IPR015422">
    <property type="entry name" value="PyrdxlP-dep_Trfase_small"/>
</dbReference>
<comment type="subcellular location">
    <subcellularLocation>
        <location evidence="2">Mitochondrion matrix</location>
    </subcellularLocation>
</comment>
<reference evidence="12" key="1">
    <citation type="submission" date="2021-04" db="EMBL/GenBank/DDBJ databases">
        <authorList>
            <consortium name="Molecular Ecology Group"/>
        </authorList>
    </citation>
    <scope>NUCLEOTIDE SEQUENCE</scope>
</reference>
<name>A0A8S3ZU04_9EUPU</name>
<evidence type="ECO:0000313" key="12">
    <source>
        <dbReference type="EMBL" id="CAG5131232.1"/>
    </source>
</evidence>
<keyword evidence="8" id="KW-0496">Mitochondrion</keyword>
<comment type="cofactor">
    <cofactor evidence="1">
        <name>pyridoxal 5'-phosphate</name>
        <dbReference type="ChEBI" id="CHEBI:597326"/>
    </cofactor>
</comment>
<dbReference type="FunFam" id="3.90.1150.10:FF:000160">
    <property type="entry name" value="Similar to aspartate aminotransferase"/>
    <property type="match status" value="1"/>
</dbReference>
<evidence type="ECO:0000256" key="7">
    <source>
        <dbReference type="ARBA" id="ARBA00022898"/>
    </source>
</evidence>
<dbReference type="InterPro" id="IPR015421">
    <property type="entry name" value="PyrdxlP-dep_Trfase_major"/>
</dbReference>
<evidence type="ECO:0000256" key="5">
    <source>
        <dbReference type="ARBA" id="ARBA00022576"/>
    </source>
</evidence>
<evidence type="ECO:0000256" key="2">
    <source>
        <dbReference type="ARBA" id="ARBA00004305"/>
    </source>
</evidence>
<dbReference type="AlphaFoldDB" id="A0A8S3ZU04"/>
<keyword evidence="7" id="KW-0663">Pyridoxal phosphate</keyword>
<evidence type="ECO:0000256" key="6">
    <source>
        <dbReference type="ARBA" id="ARBA00022679"/>
    </source>
</evidence>
<dbReference type="EMBL" id="CAJHNH020004546">
    <property type="protein sequence ID" value="CAG5131232.1"/>
    <property type="molecule type" value="Genomic_DNA"/>
</dbReference>
<dbReference type="GO" id="GO:0004069">
    <property type="term" value="F:L-aspartate:2-oxoglutarate aminotransferase activity"/>
    <property type="evidence" value="ECO:0007669"/>
    <property type="project" value="UniProtKB-EC"/>
</dbReference>
<gene>
    <name evidence="12" type="ORF">CUNI_LOCUS16790</name>
</gene>
<organism evidence="12 13">
    <name type="scientific">Candidula unifasciata</name>
    <dbReference type="NCBI Taxonomy" id="100452"/>
    <lineage>
        <taxon>Eukaryota</taxon>
        <taxon>Metazoa</taxon>
        <taxon>Spiralia</taxon>
        <taxon>Lophotrochozoa</taxon>
        <taxon>Mollusca</taxon>
        <taxon>Gastropoda</taxon>
        <taxon>Heterobranchia</taxon>
        <taxon>Euthyneura</taxon>
        <taxon>Panpulmonata</taxon>
        <taxon>Eupulmonata</taxon>
        <taxon>Stylommatophora</taxon>
        <taxon>Helicina</taxon>
        <taxon>Helicoidea</taxon>
        <taxon>Geomitridae</taxon>
        <taxon>Candidula</taxon>
    </lineage>
</organism>
<dbReference type="Proteomes" id="UP000678393">
    <property type="component" value="Unassembled WGS sequence"/>
</dbReference>
<dbReference type="PROSITE" id="PS00105">
    <property type="entry name" value="AA_TRANSFER_CLASS_1"/>
    <property type="match status" value="1"/>
</dbReference>
<evidence type="ECO:0000259" key="11">
    <source>
        <dbReference type="Pfam" id="PF00155"/>
    </source>
</evidence>
<sequence>MATPAITKSRFVLRIFANPGICSTQQTRSNAIWSNVEMGPPDAILGVTEAFKKDTSPKKMNLGVGAYRDDAGKPYVLPSVKKAEEEILRAGLDKEYAGITGIPDFSNSAIKLALGADSPVLKNGLNVTTQAISGTGALRVGANFFNKWYSKSKTFWIPTPSWGNHTPIFKHAGLNVNSYRYYDPNTCGFDFKGAIEDINKIPEGDVIVLHACAHNPTGVDPKPEQWRELSQVIKKRKLYPYIDMAYQGFASGDTDKDAFAVRQFISDGHQVALSQSFSKNMGLYGERVGAFTITCADADEAARVLSQVKIIIRPLYSNPPVHGARIAAKILNTPDLNSQWLKEVKGMADRIITMRTRLRDGLKREGSSHNWQHITDQIGMFCFTGLKPAQVERLTKEFSIYLTKDGRISVAGVSSGNVDYLAHAIHQVTK</sequence>
<dbReference type="Gene3D" id="3.40.640.10">
    <property type="entry name" value="Type I PLP-dependent aspartate aminotransferase-like (Major domain)"/>
    <property type="match status" value="1"/>
</dbReference>
<evidence type="ECO:0000313" key="13">
    <source>
        <dbReference type="Proteomes" id="UP000678393"/>
    </source>
</evidence>
<dbReference type="PANTHER" id="PTHR11879">
    <property type="entry name" value="ASPARTATE AMINOTRANSFERASE"/>
    <property type="match status" value="1"/>
</dbReference>
<dbReference type="InterPro" id="IPR004839">
    <property type="entry name" value="Aminotransferase_I/II_large"/>
</dbReference>
<comment type="caution">
    <text evidence="12">The sequence shown here is derived from an EMBL/GenBank/DDBJ whole genome shotgun (WGS) entry which is preliminary data.</text>
</comment>
<dbReference type="EC" id="2.6.1.1" evidence="10"/>
<protein>
    <recommendedName>
        <fullName evidence="10">Aspartate aminotransferase</fullName>
        <ecNumber evidence="10">2.6.1.1</ecNumber>
    </recommendedName>
</protein>
<keyword evidence="6 10" id="KW-0808">Transferase</keyword>
<dbReference type="FunFam" id="3.40.640.10:FF:000026">
    <property type="entry name" value="Aspartate aminotransferase"/>
    <property type="match status" value="1"/>
</dbReference>
<evidence type="ECO:0000256" key="4">
    <source>
        <dbReference type="ARBA" id="ARBA00011738"/>
    </source>
</evidence>
<evidence type="ECO:0000256" key="9">
    <source>
        <dbReference type="ARBA" id="ARBA00049185"/>
    </source>
</evidence>
<evidence type="ECO:0000256" key="1">
    <source>
        <dbReference type="ARBA" id="ARBA00001933"/>
    </source>
</evidence>
<dbReference type="PRINTS" id="PR00799">
    <property type="entry name" value="TRANSAMINASE"/>
</dbReference>
<dbReference type="InterPro" id="IPR004838">
    <property type="entry name" value="NHTrfase_class1_PyrdxlP-BS"/>
</dbReference>
<comment type="miscellaneous">
    <text evidence="10">In eukaryotes there are cytoplasmic, mitochondrial and chloroplastic isozymes.</text>
</comment>
<dbReference type="GO" id="GO:0030170">
    <property type="term" value="F:pyridoxal phosphate binding"/>
    <property type="evidence" value="ECO:0007669"/>
    <property type="project" value="InterPro"/>
</dbReference>
<evidence type="ECO:0000256" key="8">
    <source>
        <dbReference type="ARBA" id="ARBA00023128"/>
    </source>
</evidence>
<comment type="similarity">
    <text evidence="3">Belongs to the class-I pyridoxal-phosphate-dependent aminotransferase family.</text>
</comment>
<dbReference type="NCBIfam" id="NF006719">
    <property type="entry name" value="PRK09257.1"/>
    <property type="match status" value="1"/>
</dbReference>
<evidence type="ECO:0000256" key="3">
    <source>
        <dbReference type="ARBA" id="ARBA00007441"/>
    </source>
</evidence>
<dbReference type="OrthoDB" id="6752799at2759"/>
<proteinExistence type="inferred from homology"/>
<dbReference type="Gene3D" id="3.90.1150.10">
    <property type="entry name" value="Aspartate Aminotransferase, domain 1"/>
    <property type="match status" value="1"/>
</dbReference>
<dbReference type="InterPro" id="IPR015424">
    <property type="entry name" value="PyrdxlP-dep_Trfase"/>
</dbReference>
<dbReference type="GO" id="GO:0005759">
    <property type="term" value="C:mitochondrial matrix"/>
    <property type="evidence" value="ECO:0007669"/>
    <property type="project" value="UniProtKB-SubCell"/>
</dbReference>
<dbReference type="PANTHER" id="PTHR11879:SF22">
    <property type="entry name" value="ASPARTATE AMINOTRANSFERASE, MITOCHONDRIAL"/>
    <property type="match status" value="1"/>
</dbReference>
<dbReference type="CDD" id="cd00609">
    <property type="entry name" value="AAT_like"/>
    <property type="match status" value="1"/>
</dbReference>